<dbReference type="Proteomes" id="UP000028582">
    <property type="component" value="Unassembled WGS sequence"/>
</dbReference>
<name>A0A081AZ86_PHYNI</name>
<organism evidence="1 2">
    <name type="scientific">Phytophthora nicotianae P1976</name>
    <dbReference type="NCBI Taxonomy" id="1317066"/>
    <lineage>
        <taxon>Eukaryota</taxon>
        <taxon>Sar</taxon>
        <taxon>Stramenopiles</taxon>
        <taxon>Oomycota</taxon>
        <taxon>Peronosporomycetes</taxon>
        <taxon>Peronosporales</taxon>
        <taxon>Peronosporaceae</taxon>
        <taxon>Phytophthora</taxon>
    </lineage>
</organism>
<evidence type="ECO:0000313" key="2">
    <source>
        <dbReference type="Proteomes" id="UP000028582"/>
    </source>
</evidence>
<sequence length="113" mass="12783">MISDVTDGVGCGIGALLESWRLLSLYFDDVDLRLKRLVRVGKSSLLTSIVACLIITKNTLRDLFSTIAVNQVSNNTPLIRFTRLQNQRLVVRGSVRFDWDDSCNRVVRLETKL</sequence>
<proteinExistence type="predicted"/>
<dbReference type="EMBL" id="ANJA01000349">
    <property type="protein sequence ID" value="ETO84197.1"/>
    <property type="molecule type" value="Genomic_DNA"/>
</dbReference>
<protein>
    <submittedName>
        <fullName evidence="1">Uncharacterized protein</fullName>
    </submittedName>
</protein>
<gene>
    <name evidence="1" type="ORF">F444_01867</name>
</gene>
<dbReference type="AlphaFoldDB" id="A0A081AZ86"/>
<comment type="caution">
    <text evidence="1">The sequence shown here is derived from an EMBL/GenBank/DDBJ whole genome shotgun (WGS) entry which is preliminary data.</text>
</comment>
<accession>A0A081AZ86</accession>
<evidence type="ECO:0000313" key="1">
    <source>
        <dbReference type="EMBL" id="ETO84197.1"/>
    </source>
</evidence>
<reference evidence="1 2" key="1">
    <citation type="submission" date="2013-11" db="EMBL/GenBank/DDBJ databases">
        <title>The Genome Sequence of Phytophthora parasitica P1976.</title>
        <authorList>
            <consortium name="The Broad Institute Genomics Platform"/>
            <person name="Russ C."/>
            <person name="Tyler B."/>
            <person name="Panabieres F."/>
            <person name="Shan W."/>
            <person name="Tripathy S."/>
            <person name="Grunwald N."/>
            <person name="Machado M."/>
            <person name="Johnson C.S."/>
            <person name="Walker B."/>
            <person name="Young S."/>
            <person name="Zeng Q."/>
            <person name="Gargeya S."/>
            <person name="Fitzgerald M."/>
            <person name="Haas B."/>
            <person name="Abouelleil A."/>
            <person name="Allen A.W."/>
            <person name="Alvarado L."/>
            <person name="Arachchi H.M."/>
            <person name="Berlin A.M."/>
            <person name="Chapman S.B."/>
            <person name="Gainer-Dewar J."/>
            <person name="Goldberg J."/>
            <person name="Griggs A."/>
            <person name="Gujja S."/>
            <person name="Hansen M."/>
            <person name="Howarth C."/>
            <person name="Imamovic A."/>
            <person name="Ireland A."/>
            <person name="Larimer J."/>
            <person name="McCowan C."/>
            <person name="Murphy C."/>
            <person name="Pearson M."/>
            <person name="Poon T.W."/>
            <person name="Priest M."/>
            <person name="Roberts A."/>
            <person name="Saif S."/>
            <person name="Shea T."/>
            <person name="Sisk P."/>
            <person name="Sykes S."/>
            <person name="Wortman J."/>
            <person name="Nusbaum C."/>
            <person name="Birren B."/>
        </authorList>
    </citation>
    <scope>NUCLEOTIDE SEQUENCE [LARGE SCALE GENOMIC DNA]</scope>
    <source>
        <strain evidence="1 2">P1976</strain>
    </source>
</reference>